<dbReference type="PANTHER" id="PTHR15430">
    <property type="entry name" value="GLOMULIN"/>
    <property type="match status" value="1"/>
</dbReference>
<protein>
    <recommendedName>
        <fullName evidence="4">Glomulin</fullName>
    </recommendedName>
</protein>
<organism evidence="2 3">
    <name type="scientific">Oedothorax gibbosus</name>
    <dbReference type="NCBI Taxonomy" id="931172"/>
    <lineage>
        <taxon>Eukaryota</taxon>
        <taxon>Metazoa</taxon>
        <taxon>Ecdysozoa</taxon>
        <taxon>Arthropoda</taxon>
        <taxon>Chelicerata</taxon>
        <taxon>Arachnida</taxon>
        <taxon>Araneae</taxon>
        <taxon>Araneomorphae</taxon>
        <taxon>Entelegynae</taxon>
        <taxon>Araneoidea</taxon>
        <taxon>Linyphiidae</taxon>
        <taxon>Erigoninae</taxon>
        <taxon>Oedothorax</taxon>
    </lineage>
</organism>
<dbReference type="Pfam" id="PF08568">
    <property type="entry name" value="Kinetochor_Ybp2"/>
    <property type="match status" value="2"/>
</dbReference>
<evidence type="ECO:0000313" key="2">
    <source>
        <dbReference type="EMBL" id="KAG8195570.1"/>
    </source>
</evidence>
<reference evidence="2 3" key="1">
    <citation type="journal article" date="2022" name="Nat. Ecol. Evol.">
        <title>A masculinizing supergene underlies an exaggerated male reproductive morph in a spider.</title>
        <authorList>
            <person name="Hendrickx F."/>
            <person name="De Corte Z."/>
            <person name="Sonet G."/>
            <person name="Van Belleghem S.M."/>
            <person name="Kostlbacher S."/>
            <person name="Vangestel C."/>
        </authorList>
    </citation>
    <scope>NUCLEOTIDE SEQUENCE [LARGE SCALE GENOMIC DNA]</scope>
    <source>
        <strain evidence="2">W744_W776</strain>
    </source>
</reference>
<gene>
    <name evidence="2" type="ORF">JTE90_002193</name>
</gene>
<accession>A0AAV6VFJ1</accession>
<dbReference type="InterPro" id="IPR013877">
    <property type="entry name" value="YAP-bd/ALF4/Glomulin"/>
</dbReference>
<evidence type="ECO:0008006" key="4">
    <source>
        <dbReference type="Google" id="ProtNLM"/>
    </source>
</evidence>
<dbReference type="Proteomes" id="UP000827092">
    <property type="component" value="Unassembled WGS sequence"/>
</dbReference>
<dbReference type="GO" id="GO:0055105">
    <property type="term" value="F:ubiquitin-protein transferase inhibitor activity"/>
    <property type="evidence" value="ECO:0007669"/>
    <property type="project" value="TreeGrafter"/>
</dbReference>
<feature type="region of interest" description="Disordered" evidence="1">
    <location>
        <begin position="530"/>
        <end position="550"/>
    </location>
</feature>
<name>A0AAV6VFJ1_9ARAC</name>
<dbReference type="AlphaFoldDB" id="A0AAV6VFJ1"/>
<keyword evidence="3" id="KW-1185">Reference proteome</keyword>
<dbReference type="PANTHER" id="PTHR15430:SF1">
    <property type="entry name" value="GLOMULIN"/>
    <property type="match status" value="1"/>
</dbReference>
<dbReference type="InterPro" id="IPR019516">
    <property type="entry name" value="Glomulin/ALF4"/>
</dbReference>
<proteinExistence type="predicted"/>
<evidence type="ECO:0000256" key="1">
    <source>
        <dbReference type="SAM" id="MobiDB-lite"/>
    </source>
</evidence>
<feature type="compositionally biased region" description="Basic and acidic residues" evidence="1">
    <location>
        <begin position="530"/>
        <end position="543"/>
    </location>
</feature>
<evidence type="ECO:0000313" key="3">
    <source>
        <dbReference type="Proteomes" id="UP000827092"/>
    </source>
</evidence>
<comment type="caution">
    <text evidence="2">The sequence shown here is derived from an EMBL/GenBank/DDBJ whole genome shotgun (WGS) entry which is preliminary data.</text>
</comment>
<dbReference type="GO" id="GO:0005737">
    <property type="term" value="C:cytoplasm"/>
    <property type="evidence" value="ECO:0007669"/>
    <property type="project" value="TreeGrafter"/>
</dbReference>
<dbReference type="EMBL" id="JAFNEN010000084">
    <property type="protein sequence ID" value="KAG8195570.1"/>
    <property type="molecule type" value="Genomic_DNA"/>
</dbReference>
<sequence length="588" mass="67496">MLLYGLGFLDIEDFHTGSAMKNENAAFEVDLVNQLSRKAFEGVLRTLEEPQNKPLIEANIWNIINTVCLTLKTKQLLQDDTDLDFCRKILLSLVDHGNPKEVVVALMEEADSFKSHEYFCLLLDPLRETLRKVPGKRGKSLEWVLSTLNAHVQTLALPEDADLQGEEKMLLDADPAVQDANYVLAGYFQFINAFVEEVSLRNAKNGFEDKPMDRVVHQREILQKYILILLDKPFLYHDLSATEPKSTVRTLCEDYMAALSKMCGNVFNLFKMDNAKVDMDSEDCDRVTSVAFSNLSYLVFVEKLAMNFQPFVFSQLFVFAQHIKYVLPLLSKQENLVLFKGLHLGKTLLDQLEDFEIPHQSLEMNDFNEFSRLLLSVAIFSKIETHRNMAIKVFLLYVAKCDWKGRYHLLIQSLETVDHSGAEALMISTYKNYLHQCLTGETKDTTFLGSNLKVFLKKVFILKDGVETDMLENSDRIMAAANLLRYLLLRDRKDENITGVWDLVATFSDKFLQPLSTGIDLTRAHWKQVSKDHENDRKNERKGIKTSVTVGSERLPNMPAHFEKEVFQKAFLTFDLIDLTMSRVRELL</sequence>